<dbReference type="Proteomes" id="UP001461498">
    <property type="component" value="Unassembled WGS sequence"/>
</dbReference>
<proteinExistence type="predicted"/>
<sequence>MIKRATADLLFTMMSTTFQSSMTITLVDEMYCCTSLAKTPLKPLLTTITAKVPTSCYKHLKLAPCAKRSDASTSP</sequence>
<gene>
    <name evidence="1" type="ORF">O3M35_013312</name>
</gene>
<organism evidence="1 2">
    <name type="scientific">Rhynocoris fuscipes</name>
    <dbReference type="NCBI Taxonomy" id="488301"/>
    <lineage>
        <taxon>Eukaryota</taxon>
        <taxon>Metazoa</taxon>
        <taxon>Ecdysozoa</taxon>
        <taxon>Arthropoda</taxon>
        <taxon>Hexapoda</taxon>
        <taxon>Insecta</taxon>
        <taxon>Pterygota</taxon>
        <taxon>Neoptera</taxon>
        <taxon>Paraneoptera</taxon>
        <taxon>Hemiptera</taxon>
        <taxon>Heteroptera</taxon>
        <taxon>Panheteroptera</taxon>
        <taxon>Cimicomorpha</taxon>
        <taxon>Reduviidae</taxon>
        <taxon>Harpactorinae</taxon>
        <taxon>Harpactorini</taxon>
        <taxon>Rhynocoris</taxon>
    </lineage>
</organism>
<evidence type="ECO:0000313" key="1">
    <source>
        <dbReference type="EMBL" id="KAK9496380.1"/>
    </source>
</evidence>
<name>A0AAW1CJG8_9HEMI</name>
<evidence type="ECO:0008006" key="3">
    <source>
        <dbReference type="Google" id="ProtNLM"/>
    </source>
</evidence>
<accession>A0AAW1CJG8</accession>
<dbReference type="EMBL" id="JAPXFL010000086">
    <property type="protein sequence ID" value="KAK9496380.1"/>
    <property type="molecule type" value="Genomic_DNA"/>
</dbReference>
<keyword evidence="2" id="KW-1185">Reference proteome</keyword>
<protein>
    <recommendedName>
        <fullName evidence="3">Secreted protein</fullName>
    </recommendedName>
</protein>
<reference evidence="1 2" key="1">
    <citation type="submission" date="2022-12" db="EMBL/GenBank/DDBJ databases">
        <title>Chromosome-level genome assembly of true bugs.</title>
        <authorList>
            <person name="Ma L."/>
            <person name="Li H."/>
        </authorList>
    </citation>
    <scope>NUCLEOTIDE SEQUENCE [LARGE SCALE GENOMIC DNA]</scope>
    <source>
        <strain evidence="1">Lab_2022b</strain>
    </source>
</reference>
<evidence type="ECO:0000313" key="2">
    <source>
        <dbReference type="Proteomes" id="UP001461498"/>
    </source>
</evidence>
<comment type="caution">
    <text evidence="1">The sequence shown here is derived from an EMBL/GenBank/DDBJ whole genome shotgun (WGS) entry which is preliminary data.</text>
</comment>
<dbReference type="AlphaFoldDB" id="A0AAW1CJG8"/>